<keyword evidence="1" id="KW-0472">Membrane</keyword>
<feature type="transmembrane region" description="Helical" evidence="1">
    <location>
        <begin position="12"/>
        <end position="34"/>
    </location>
</feature>
<name>A0A8J7AUH1_9CYAN</name>
<dbReference type="InterPro" id="IPR052712">
    <property type="entry name" value="Acid_resist_chaperone_HdeD"/>
</dbReference>
<sequence length="183" mass="19726">MNTQEREPREIATRSTGAVILGVLLIILGIIAIAEPVFASVVIDLFLGWLFVIGGIIQFIYAFKSRHTGAAVLKILVSLLAIAVGAFLVLNPLRGVLSLTLIVGIYFFIDGALRVITAFQIKPRARWGWMLLSGILNIILGILIWSQWPFEAAWIIGLLVGISLVVNGTAAILLGTVPQAAAR</sequence>
<dbReference type="GO" id="GO:0005886">
    <property type="term" value="C:plasma membrane"/>
    <property type="evidence" value="ECO:0007669"/>
    <property type="project" value="TreeGrafter"/>
</dbReference>
<feature type="transmembrane region" description="Helical" evidence="1">
    <location>
        <begin position="128"/>
        <end position="148"/>
    </location>
</feature>
<keyword evidence="3" id="KW-1185">Reference proteome</keyword>
<protein>
    <submittedName>
        <fullName evidence="2">DUF308 domain-containing protein</fullName>
    </submittedName>
</protein>
<evidence type="ECO:0000313" key="2">
    <source>
        <dbReference type="EMBL" id="MBE9075732.1"/>
    </source>
</evidence>
<comment type="caution">
    <text evidence="2">The sequence shown here is derived from an EMBL/GenBank/DDBJ whole genome shotgun (WGS) entry which is preliminary data.</text>
</comment>
<dbReference type="PANTHER" id="PTHR34989">
    <property type="entry name" value="PROTEIN HDED"/>
    <property type="match status" value="1"/>
</dbReference>
<dbReference type="Pfam" id="PF03729">
    <property type="entry name" value="DUF308"/>
    <property type="match status" value="1"/>
</dbReference>
<feature type="transmembrane region" description="Helical" evidence="1">
    <location>
        <begin position="70"/>
        <end position="90"/>
    </location>
</feature>
<gene>
    <name evidence="2" type="ORF">IQ241_00190</name>
</gene>
<reference evidence="2" key="1">
    <citation type="submission" date="2020-10" db="EMBL/GenBank/DDBJ databases">
        <authorList>
            <person name="Castelo-Branco R."/>
            <person name="Eusebio N."/>
            <person name="Adriana R."/>
            <person name="Vieira A."/>
            <person name="Brugerolle De Fraissinette N."/>
            <person name="Rezende De Castro R."/>
            <person name="Schneider M.P."/>
            <person name="Vasconcelos V."/>
            <person name="Leao P.N."/>
        </authorList>
    </citation>
    <scope>NUCLEOTIDE SEQUENCE</scope>
    <source>
        <strain evidence="2">LEGE 07310</strain>
    </source>
</reference>
<feature type="transmembrane region" description="Helical" evidence="1">
    <location>
        <begin position="96"/>
        <end position="116"/>
    </location>
</feature>
<dbReference type="EMBL" id="JADEXG010000001">
    <property type="protein sequence ID" value="MBE9075732.1"/>
    <property type="molecule type" value="Genomic_DNA"/>
</dbReference>
<feature type="transmembrane region" description="Helical" evidence="1">
    <location>
        <begin position="154"/>
        <end position="177"/>
    </location>
</feature>
<dbReference type="InterPro" id="IPR005325">
    <property type="entry name" value="DUF308_memb"/>
</dbReference>
<dbReference type="PANTHER" id="PTHR34989:SF1">
    <property type="entry name" value="PROTEIN HDED"/>
    <property type="match status" value="1"/>
</dbReference>
<dbReference type="Proteomes" id="UP000636505">
    <property type="component" value="Unassembled WGS sequence"/>
</dbReference>
<proteinExistence type="predicted"/>
<dbReference type="AlphaFoldDB" id="A0A8J7AUH1"/>
<evidence type="ECO:0000313" key="3">
    <source>
        <dbReference type="Proteomes" id="UP000636505"/>
    </source>
</evidence>
<dbReference type="RefSeq" id="WP_193904394.1">
    <property type="nucleotide sequence ID" value="NZ_JADEXG010000001.1"/>
</dbReference>
<accession>A0A8J7AUH1</accession>
<keyword evidence="1" id="KW-1133">Transmembrane helix</keyword>
<evidence type="ECO:0000256" key="1">
    <source>
        <dbReference type="SAM" id="Phobius"/>
    </source>
</evidence>
<organism evidence="2 3">
    <name type="scientific">Vasconcelosia minhoensis LEGE 07310</name>
    <dbReference type="NCBI Taxonomy" id="915328"/>
    <lineage>
        <taxon>Bacteria</taxon>
        <taxon>Bacillati</taxon>
        <taxon>Cyanobacteriota</taxon>
        <taxon>Cyanophyceae</taxon>
        <taxon>Nodosilineales</taxon>
        <taxon>Cymatolegaceae</taxon>
        <taxon>Vasconcelosia</taxon>
        <taxon>Vasconcelosia minhoensis</taxon>
    </lineage>
</organism>
<feature type="transmembrane region" description="Helical" evidence="1">
    <location>
        <begin position="46"/>
        <end position="63"/>
    </location>
</feature>
<keyword evidence="1" id="KW-0812">Transmembrane</keyword>